<gene>
    <name evidence="2" type="ORF">SAMN02745824_1163</name>
</gene>
<evidence type="ECO:0000313" key="2">
    <source>
        <dbReference type="EMBL" id="SIN63007.1"/>
    </source>
</evidence>
<name>A0A1N6CWZ1_9SPHN</name>
<organism evidence="2 3">
    <name type="scientific">Parasphingorhabdus marina DSM 22363</name>
    <dbReference type="NCBI Taxonomy" id="1123272"/>
    <lineage>
        <taxon>Bacteria</taxon>
        <taxon>Pseudomonadati</taxon>
        <taxon>Pseudomonadota</taxon>
        <taxon>Alphaproteobacteria</taxon>
        <taxon>Sphingomonadales</taxon>
        <taxon>Sphingomonadaceae</taxon>
        <taxon>Parasphingorhabdus</taxon>
    </lineage>
</organism>
<accession>A0A1N6CWZ1</accession>
<reference evidence="3" key="1">
    <citation type="submission" date="2016-11" db="EMBL/GenBank/DDBJ databases">
        <authorList>
            <person name="Varghese N."/>
            <person name="Submissions S."/>
        </authorList>
    </citation>
    <scope>NUCLEOTIDE SEQUENCE [LARGE SCALE GENOMIC DNA]</scope>
    <source>
        <strain evidence="3">DSM 22363</strain>
    </source>
</reference>
<proteinExistence type="predicted"/>
<keyword evidence="1" id="KW-0175">Coiled coil</keyword>
<keyword evidence="3" id="KW-1185">Reference proteome</keyword>
<dbReference type="AlphaFoldDB" id="A0A1N6CWZ1"/>
<feature type="coiled-coil region" evidence="1">
    <location>
        <begin position="17"/>
        <end position="44"/>
    </location>
</feature>
<protein>
    <submittedName>
        <fullName evidence="2">Uncharacterized protein</fullName>
    </submittedName>
</protein>
<dbReference type="OrthoDB" id="7586114at2"/>
<dbReference type="EMBL" id="FSQW01000001">
    <property type="protein sequence ID" value="SIN63007.1"/>
    <property type="molecule type" value="Genomic_DNA"/>
</dbReference>
<evidence type="ECO:0000256" key="1">
    <source>
        <dbReference type="SAM" id="Coils"/>
    </source>
</evidence>
<dbReference type="RefSeq" id="WP_074204125.1">
    <property type="nucleotide sequence ID" value="NZ_FSQW01000001.1"/>
</dbReference>
<dbReference type="Proteomes" id="UP000185192">
    <property type="component" value="Unassembled WGS sequence"/>
</dbReference>
<evidence type="ECO:0000313" key="3">
    <source>
        <dbReference type="Proteomes" id="UP000185192"/>
    </source>
</evidence>
<sequence length="68" mass="7519">MSTSDQENDGRDASDMMREANVLMERALKLLDMANEDLTAAKLDDAICSLNLRENTQELPESESGEDA</sequence>